<keyword evidence="6 7" id="KW-0030">Aminoacyl-tRNA synthetase</keyword>
<evidence type="ECO:0000256" key="4">
    <source>
        <dbReference type="ARBA" id="ARBA00022833"/>
    </source>
</evidence>
<dbReference type="Proteomes" id="UP000320314">
    <property type="component" value="Unassembled WGS sequence"/>
</dbReference>
<evidence type="ECO:0000313" key="10">
    <source>
        <dbReference type="EMBL" id="TPW25946.1"/>
    </source>
</evidence>
<comment type="similarity">
    <text evidence="7">Belongs to the class-I aminoacyl-tRNA synthetase family.</text>
</comment>
<dbReference type="GO" id="GO:0004818">
    <property type="term" value="F:glutamate-tRNA ligase activity"/>
    <property type="evidence" value="ECO:0007669"/>
    <property type="project" value="TreeGrafter"/>
</dbReference>
<feature type="region of interest" description="Disordered" evidence="8">
    <location>
        <begin position="122"/>
        <end position="155"/>
    </location>
</feature>
<reference evidence="10 11" key="1">
    <citation type="submission" date="2019-06" db="EMBL/GenBank/DDBJ databases">
        <authorList>
            <person name="Li M."/>
        </authorList>
    </citation>
    <scope>NUCLEOTIDE SEQUENCE [LARGE SCALE GENOMIC DNA]</scope>
    <source>
        <strain evidence="10 11">BGMRC6574</strain>
    </source>
</reference>
<feature type="compositionally biased region" description="Basic and acidic residues" evidence="8">
    <location>
        <begin position="122"/>
        <end position="142"/>
    </location>
</feature>
<dbReference type="InterPro" id="IPR001412">
    <property type="entry name" value="aa-tRNA-synth_I_CS"/>
</dbReference>
<dbReference type="GO" id="GO:0005524">
    <property type="term" value="F:ATP binding"/>
    <property type="evidence" value="ECO:0007669"/>
    <property type="project" value="UniProtKB-KW"/>
</dbReference>
<dbReference type="SUPFAM" id="SSF52374">
    <property type="entry name" value="Nucleotidylyl transferase"/>
    <property type="match status" value="1"/>
</dbReference>
<feature type="domain" description="Glutamyl/glutaminyl-tRNA synthetase class Ib catalytic" evidence="9">
    <location>
        <begin position="24"/>
        <end position="306"/>
    </location>
</feature>
<dbReference type="GO" id="GO:0005829">
    <property type="term" value="C:cytosol"/>
    <property type="evidence" value="ECO:0007669"/>
    <property type="project" value="TreeGrafter"/>
</dbReference>
<dbReference type="Gene3D" id="3.40.50.620">
    <property type="entry name" value="HUPs"/>
    <property type="match status" value="1"/>
</dbReference>
<keyword evidence="1 7" id="KW-0436">Ligase</keyword>
<dbReference type="EMBL" id="VHLH01000041">
    <property type="protein sequence ID" value="TPW25946.1"/>
    <property type="molecule type" value="Genomic_DNA"/>
</dbReference>
<organism evidence="10 11">
    <name type="scientific">Pararhizobium mangrovi</name>
    <dbReference type="NCBI Taxonomy" id="2590452"/>
    <lineage>
        <taxon>Bacteria</taxon>
        <taxon>Pseudomonadati</taxon>
        <taxon>Pseudomonadota</taxon>
        <taxon>Alphaproteobacteria</taxon>
        <taxon>Hyphomicrobiales</taxon>
        <taxon>Rhizobiaceae</taxon>
        <taxon>Rhizobium/Agrobacterium group</taxon>
        <taxon>Pararhizobium</taxon>
    </lineage>
</organism>
<dbReference type="GO" id="GO:0006424">
    <property type="term" value="P:glutamyl-tRNA aminoacylation"/>
    <property type="evidence" value="ECO:0007669"/>
    <property type="project" value="TreeGrafter"/>
</dbReference>
<dbReference type="Pfam" id="PF00749">
    <property type="entry name" value="tRNA-synt_1c"/>
    <property type="match status" value="1"/>
</dbReference>
<evidence type="ECO:0000256" key="3">
    <source>
        <dbReference type="ARBA" id="ARBA00022741"/>
    </source>
</evidence>
<evidence type="ECO:0000256" key="6">
    <source>
        <dbReference type="ARBA" id="ARBA00023146"/>
    </source>
</evidence>
<dbReference type="InterPro" id="IPR014729">
    <property type="entry name" value="Rossmann-like_a/b/a_fold"/>
</dbReference>
<evidence type="ECO:0000259" key="9">
    <source>
        <dbReference type="Pfam" id="PF00749"/>
    </source>
</evidence>
<dbReference type="OrthoDB" id="9807503at2"/>
<protein>
    <submittedName>
        <fullName evidence="10">tRNA glutamyl-Q(34) synthetase GluQRS</fullName>
        <ecNumber evidence="10">6.1.1.-</ecNumber>
    </submittedName>
</protein>
<dbReference type="PANTHER" id="PTHR43311:SF1">
    <property type="entry name" value="GLUTAMYL-Q TRNA(ASP) SYNTHETASE"/>
    <property type="match status" value="1"/>
</dbReference>
<dbReference type="AlphaFoldDB" id="A0A506TXA9"/>
<evidence type="ECO:0000256" key="1">
    <source>
        <dbReference type="ARBA" id="ARBA00022598"/>
    </source>
</evidence>
<keyword evidence="3 7" id="KW-0547">Nucleotide-binding</keyword>
<dbReference type="InterPro" id="IPR020058">
    <property type="entry name" value="Glu/Gln-tRNA-synth_Ib_cat-dom"/>
</dbReference>
<keyword evidence="7" id="KW-0648">Protein biosynthesis</keyword>
<sequence length="314" mass="34289">MTDGADGPQADIWTETAGNPPVFRFAPSPNGRLHLGHGLSALLNQRAANASGGRLLLRIEDIDTTRCTPAFEAAIYEDLAWLGLRLEEPVRRQSRHFADYRDALDTLIDAGLAYPSFRTRGEVRREASEAEEDGRPWLRDPDGAPLYPTDERETDTATRQAFIEAGRPHVWRLDMDRALAHAGLPLEWEETGAGPDGETGVVTADPASWGDIVLARRDVPVSYNLAVVLDDALQGVTHVVRGRDLFHATSIHRLLQVLLGLPTPAYHHHRLLLGEDGRKLSKSRGDTALSALREAGTTPADIARMVGLSPDATA</sequence>
<gene>
    <name evidence="10" type="ORF">FJU11_16870</name>
</gene>
<name>A0A506TXA9_9HYPH</name>
<dbReference type="InterPro" id="IPR049940">
    <property type="entry name" value="GluQ/Sye"/>
</dbReference>
<accession>A0A506TXA9</accession>
<evidence type="ECO:0000256" key="8">
    <source>
        <dbReference type="SAM" id="MobiDB-lite"/>
    </source>
</evidence>
<keyword evidence="2" id="KW-0479">Metal-binding</keyword>
<evidence type="ECO:0000313" key="11">
    <source>
        <dbReference type="Proteomes" id="UP000320314"/>
    </source>
</evidence>
<dbReference type="InterPro" id="IPR000924">
    <property type="entry name" value="Glu/Gln-tRNA-synth"/>
</dbReference>
<dbReference type="RefSeq" id="WP_141168251.1">
    <property type="nucleotide sequence ID" value="NZ_VHLH01000041.1"/>
</dbReference>
<evidence type="ECO:0000256" key="7">
    <source>
        <dbReference type="RuleBase" id="RU363037"/>
    </source>
</evidence>
<dbReference type="EC" id="6.1.1.-" evidence="10"/>
<dbReference type="NCBIfam" id="NF004315">
    <property type="entry name" value="PRK05710.1-4"/>
    <property type="match status" value="1"/>
</dbReference>
<keyword evidence="5 7" id="KW-0067">ATP-binding</keyword>
<dbReference type="PANTHER" id="PTHR43311">
    <property type="entry name" value="GLUTAMATE--TRNA LIGASE"/>
    <property type="match status" value="1"/>
</dbReference>
<evidence type="ECO:0000256" key="5">
    <source>
        <dbReference type="ARBA" id="ARBA00022840"/>
    </source>
</evidence>
<dbReference type="PROSITE" id="PS00178">
    <property type="entry name" value="AA_TRNA_LIGASE_I"/>
    <property type="match status" value="1"/>
</dbReference>
<dbReference type="PRINTS" id="PR00987">
    <property type="entry name" value="TRNASYNTHGLU"/>
</dbReference>
<keyword evidence="11" id="KW-1185">Reference proteome</keyword>
<keyword evidence="4" id="KW-0862">Zinc</keyword>
<proteinExistence type="inferred from homology"/>
<evidence type="ECO:0000256" key="2">
    <source>
        <dbReference type="ARBA" id="ARBA00022723"/>
    </source>
</evidence>
<comment type="caution">
    <text evidence="10">The sequence shown here is derived from an EMBL/GenBank/DDBJ whole genome shotgun (WGS) entry which is preliminary data.</text>
</comment>